<dbReference type="Proteomes" id="UP000248014">
    <property type="component" value="Unassembled WGS sequence"/>
</dbReference>
<dbReference type="Gene3D" id="1.20.5.170">
    <property type="match status" value="1"/>
</dbReference>
<sequence>MTTARHRQPRNAGQARPLLERFAELDGQRARIEAERNDAIAKANTAADELLVPIVDEMDDIAAKVRPWWFKAAAELLPAKRKTMELFGCIIGSRTGKTVLAIDGDDESLIAALGKTRWGKVFAPARPKLDKTALLKATDGPRAEDLKQLGVTAKAGEESFVLARAEQAGTVGS</sequence>
<gene>
    <name evidence="1" type="ORF">C7451_12329</name>
</gene>
<name>A0A2V3UNI6_9SPHN</name>
<comment type="caution">
    <text evidence="1">The sequence shown here is derived from an EMBL/GenBank/DDBJ whole genome shotgun (WGS) entry which is preliminary data.</text>
</comment>
<dbReference type="GO" id="GO:0003690">
    <property type="term" value="F:double-stranded DNA binding"/>
    <property type="evidence" value="ECO:0007669"/>
    <property type="project" value="InterPro"/>
</dbReference>
<evidence type="ECO:0000313" key="1">
    <source>
        <dbReference type="EMBL" id="PXW67893.1"/>
    </source>
</evidence>
<dbReference type="Pfam" id="PF07352">
    <property type="entry name" value="Phage_Mu_Gam"/>
    <property type="match status" value="1"/>
</dbReference>
<dbReference type="RefSeq" id="WP_110300371.1">
    <property type="nucleotide sequence ID" value="NZ_QJJM01000023.1"/>
</dbReference>
<dbReference type="GO" id="GO:0042262">
    <property type="term" value="P:DNA protection"/>
    <property type="evidence" value="ECO:0007669"/>
    <property type="project" value="InterPro"/>
</dbReference>
<dbReference type="InterPro" id="IPR009951">
    <property type="entry name" value="Host-nuc_inhib_Gam"/>
</dbReference>
<evidence type="ECO:0000313" key="2">
    <source>
        <dbReference type="Proteomes" id="UP000248014"/>
    </source>
</evidence>
<dbReference type="AlphaFoldDB" id="A0A2V3UNI6"/>
<dbReference type="OrthoDB" id="7566148at2"/>
<dbReference type="EMBL" id="QJJM01000023">
    <property type="protein sequence ID" value="PXW67893.1"/>
    <property type="molecule type" value="Genomic_DNA"/>
</dbReference>
<reference evidence="1 2" key="1">
    <citation type="submission" date="2018-05" db="EMBL/GenBank/DDBJ databases">
        <title>Genomic Encyclopedia of Type Strains, Phase IV (KMG-IV): sequencing the most valuable type-strain genomes for metagenomic binning, comparative biology and taxonomic classification.</title>
        <authorList>
            <person name="Goeker M."/>
        </authorList>
    </citation>
    <scope>NUCLEOTIDE SEQUENCE [LARGE SCALE GENOMIC DNA]</scope>
    <source>
        <strain evidence="1 2">DSM 3183</strain>
    </source>
</reference>
<accession>A0A2V3UNI6</accession>
<proteinExistence type="predicted"/>
<organism evidence="1 2">
    <name type="scientific">Blastomonas natatoria</name>
    <dbReference type="NCBI Taxonomy" id="34015"/>
    <lineage>
        <taxon>Bacteria</taxon>
        <taxon>Pseudomonadati</taxon>
        <taxon>Pseudomonadota</taxon>
        <taxon>Alphaproteobacteria</taxon>
        <taxon>Sphingomonadales</taxon>
        <taxon>Sphingomonadaceae</taxon>
        <taxon>Blastomonas</taxon>
    </lineage>
</organism>
<dbReference type="SUPFAM" id="SSF161266">
    <property type="entry name" value="Gam-like"/>
    <property type="match status" value="1"/>
</dbReference>
<keyword evidence="2" id="KW-1185">Reference proteome</keyword>
<protein>
    <submittedName>
        <fullName evidence="1">Gam-like protein</fullName>
    </submittedName>
</protein>